<organism evidence="2">
    <name type="scientific">marine sediment metagenome</name>
    <dbReference type="NCBI Taxonomy" id="412755"/>
    <lineage>
        <taxon>unclassified sequences</taxon>
        <taxon>metagenomes</taxon>
        <taxon>ecological metagenomes</taxon>
    </lineage>
</organism>
<dbReference type="EMBL" id="BART01027830">
    <property type="protein sequence ID" value="GAG97809.1"/>
    <property type="molecule type" value="Genomic_DNA"/>
</dbReference>
<evidence type="ECO:0000313" key="2">
    <source>
        <dbReference type="EMBL" id="GAG97809.1"/>
    </source>
</evidence>
<dbReference type="CDD" id="cd03801">
    <property type="entry name" value="GT4_PimA-like"/>
    <property type="match status" value="1"/>
</dbReference>
<dbReference type="InterPro" id="IPR050194">
    <property type="entry name" value="Glycosyltransferase_grp1"/>
</dbReference>
<proteinExistence type="predicted"/>
<gene>
    <name evidence="2" type="ORF">S01H4_49229</name>
</gene>
<dbReference type="Gene3D" id="3.40.50.2000">
    <property type="entry name" value="Glycogen Phosphorylase B"/>
    <property type="match status" value="2"/>
</dbReference>
<dbReference type="Pfam" id="PF00534">
    <property type="entry name" value="Glycos_transf_1"/>
    <property type="match status" value="1"/>
</dbReference>
<sequence>MVKYFPNFNENMNIIYTVSGSVPFSECLKAKKKGIPIIQHINSVYHPAYRKNFEKMNEEIRKIFNIADYYVFGSEYAKEGARRYLGEINKPSSIIFNAVDLNHFAPVKRPDKRCNILVIGRHYIRHRIEPVIRAMPYINKLIPQARLIIAGELISGEGIFNCSKDSMLDIVKEVGVNNIEYLGSYNQNEAPSLYNMGDILVHTKHMDWTPNTVIEGMACGLPIVYSGNGGISELVCDAGISLELPFDWDNLHEPSPDQLARAVVKAFKNKNKLG</sequence>
<dbReference type="PANTHER" id="PTHR45947:SF3">
    <property type="entry name" value="SULFOQUINOVOSYL TRANSFERASE SQD2"/>
    <property type="match status" value="1"/>
</dbReference>
<dbReference type="SUPFAM" id="SSF53756">
    <property type="entry name" value="UDP-Glycosyltransferase/glycogen phosphorylase"/>
    <property type="match status" value="1"/>
</dbReference>
<feature type="non-terminal residue" evidence="2">
    <location>
        <position position="274"/>
    </location>
</feature>
<dbReference type="AlphaFoldDB" id="X1BPG2"/>
<dbReference type="PANTHER" id="PTHR45947">
    <property type="entry name" value="SULFOQUINOVOSYL TRANSFERASE SQD2"/>
    <property type="match status" value="1"/>
</dbReference>
<reference evidence="2" key="1">
    <citation type="journal article" date="2014" name="Front. Microbiol.">
        <title>High frequency of phylogenetically diverse reductive dehalogenase-homologous genes in deep subseafloor sedimentary metagenomes.</title>
        <authorList>
            <person name="Kawai M."/>
            <person name="Futagami T."/>
            <person name="Toyoda A."/>
            <person name="Takaki Y."/>
            <person name="Nishi S."/>
            <person name="Hori S."/>
            <person name="Arai W."/>
            <person name="Tsubouchi T."/>
            <person name="Morono Y."/>
            <person name="Uchiyama I."/>
            <person name="Ito T."/>
            <person name="Fujiyama A."/>
            <person name="Inagaki F."/>
            <person name="Takami H."/>
        </authorList>
    </citation>
    <scope>NUCLEOTIDE SEQUENCE</scope>
    <source>
        <strain evidence="2">Expedition CK06-06</strain>
    </source>
</reference>
<dbReference type="GO" id="GO:0016757">
    <property type="term" value="F:glycosyltransferase activity"/>
    <property type="evidence" value="ECO:0007669"/>
    <property type="project" value="InterPro"/>
</dbReference>
<accession>X1BPG2</accession>
<protein>
    <recommendedName>
        <fullName evidence="1">Glycosyl transferase family 1 domain-containing protein</fullName>
    </recommendedName>
</protein>
<dbReference type="InterPro" id="IPR001296">
    <property type="entry name" value="Glyco_trans_1"/>
</dbReference>
<comment type="caution">
    <text evidence="2">The sequence shown here is derived from an EMBL/GenBank/DDBJ whole genome shotgun (WGS) entry which is preliminary data.</text>
</comment>
<name>X1BPG2_9ZZZZ</name>
<evidence type="ECO:0000259" key="1">
    <source>
        <dbReference type="Pfam" id="PF00534"/>
    </source>
</evidence>
<feature type="domain" description="Glycosyl transferase family 1" evidence="1">
    <location>
        <begin position="104"/>
        <end position="270"/>
    </location>
</feature>